<proteinExistence type="predicted"/>
<dbReference type="Pfam" id="PF11281">
    <property type="entry name" value="DUF3083"/>
    <property type="match status" value="1"/>
</dbReference>
<evidence type="ECO:0000313" key="2">
    <source>
        <dbReference type="Proteomes" id="UP000033664"/>
    </source>
</evidence>
<evidence type="ECO:0008006" key="3">
    <source>
        <dbReference type="Google" id="ProtNLM"/>
    </source>
</evidence>
<dbReference type="EMBL" id="JXXZ01000003">
    <property type="protein sequence ID" value="KJZ01367.1"/>
    <property type="molecule type" value="Genomic_DNA"/>
</dbReference>
<dbReference type="AlphaFoldDB" id="A0A0F4PU35"/>
<dbReference type="eggNOG" id="ENOG502Z95H">
    <property type="taxonomic scope" value="Bacteria"/>
</dbReference>
<comment type="caution">
    <text evidence="1">The sequence shown here is derived from an EMBL/GenBank/DDBJ whole genome shotgun (WGS) entry which is preliminary data.</text>
</comment>
<dbReference type="PATRIC" id="fig|151081.8.peg.940"/>
<protein>
    <recommendedName>
        <fullName evidence="3">DUF3083 domain-containing protein</fullName>
    </recommendedName>
</protein>
<accession>A0A0F4PU35</accession>
<dbReference type="GeneID" id="58227560"/>
<dbReference type="RefSeq" id="WP_022944015.1">
    <property type="nucleotide sequence ID" value="NZ_CP023396.1"/>
</dbReference>
<dbReference type="OrthoDB" id="6288569at2"/>
<evidence type="ECO:0000313" key="1">
    <source>
        <dbReference type="EMBL" id="KJZ01367.1"/>
    </source>
</evidence>
<name>A0A0F4PU35_9GAMM</name>
<reference evidence="1 2" key="1">
    <citation type="journal article" date="2015" name="BMC Genomics">
        <title>Genome mining reveals unlocked bioactive potential of marine Gram-negative bacteria.</title>
        <authorList>
            <person name="Machado H."/>
            <person name="Sonnenschein E.C."/>
            <person name="Melchiorsen J."/>
            <person name="Gram L."/>
        </authorList>
    </citation>
    <scope>NUCLEOTIDE SEQUENCE [LARGE SCALE GENOMIC DNA]</scope>
    <source>
        <strain evidence="1 2">S3137</strain>
    </source>
</reference>
<organism evidence="1 2">
    <name type="scientific">Pseudoalteromonas ruthenica</name>
    <dbReference type="NCBI Taxonomy" id="151081"/>
    <lineage>
        <taxon>Bacteria</taxon>
        <taxon>Pseudomonadati</taxon>
        <taxon>Pseudomonadota</taxon>
        <taxon>Gammaproteobacteria</taxon>
        <taxon>Alteromonadales</taxon>
        <taxon>Pseudoalteromonadaceae</taxon>
        <taxon>Pseudoalteromonas</taxon>
    </lineage>
</organism>
<keyword evidence="2" id="KW-1185">Reference proteome</keyword>
<gene>
    <name evidence="1" type="ORF">TW72_03555</name>
</gene>
<dbReference type="InterPro" id="IPR021433">
    <property type="entry name" value="DUF3083"/>
</dbReference>
<sequence length="354" mass="40984">MASQNQHRVYIPTNARANQYILAEFKPDDDFYACFSDYRSAYQRVARQLFALCDDAELYNVHMLVNDKLPIVRFHEEAYCLETQRQQLFFYNPRYHEAHQLHGCCESRARKVRLLFLATGEDIRAHSADFHRRVAKVLSALQEQLPGDANKLKVRDHQHLTYDLFARAKGHKESYGYKLRALAPRYEARGCPLPSHRDLTYARFTLPLTRQLKTQLLDASATDYGNFYSHIEDAFISACEAKRLPRRAMVANGRTPLIRHRDIDTSAHNEELEKLSFEPGKGETQSHVLFDAANLVQSIDFVIVAGVEDHHDMGYGRFMNQVESVIKALCNSLQVNPERQDINTRFYQHLSYSL</sequence>
<dbReference type="Proteomes" id="UP000033664">
    <property type="component" value="Unassembled WGS sequence"/>
</dbReference>